<dbReference type="PANTHER" id="PTHR35205">
    <property type="entry name" value="NB-ARC AND TPR DOMAIN PROTEIN"/>
    <property type="match status" value="1"/>
</dbReference>
<proteinExistence type="predicted"/>
<evidence type="ECO:0000313" key="3">
    <source>
        <dbReference type="EMBL" id="KAK0747138.1"/>
    </source>
</evidence>
<dbReference type="Proteomes" id="UP001172155">
    <property type="component" value="Unassembled WGS sequence"/>
</dbReference>
<feature type="domain" description="DUF7779" evidence="2">
    <location>
        <begin position="554"/>
        <end position="644"/>
    </location>
</feature>
<comment type="caution">
    <text evidence="3">The sequence shown here is derived from an EMBL/GenBank/DDBJ whole genome shotgun (WGS) entry which is preliminary data.</text>
</comment>
<dbReference type="Pfam" id="PF13424">
    <property type="entry name" value="TPR_12"/>
    <property type="match status" value="1"/>
</dbReference>
<dbReference type="InterPro" id="IPR002182">
    <property type="entry name" value="NB-ARC"/>
</dbReference>
<dbReference type="PANTHER" id="PTHR35205:SF1">
    <property type="entry name" value="ZU5 DOMAIN-CONTAINING PROTEIN"/>
    <property type="match status" value="1"/>
</dbReference>
<protein>
    <recommendedName>
        <fullName evidence="5">NB-ARC domain-containing protein</fullName>
    </recommendedName>
</protein>
<dbReference type="PRINTS" id="PR00364">
    <property type="entry name" value="DISEASERSIST"/>
</dbReference>
<accession>A0AA40EX21</accession>
<dbReference type="InterPro" id="IPR056681">
    <property type="entry name" value="DUF7779"/>
</dbReference>
<dbReference type="SUPFAM" id="SSF48452">
    <property type="entry name" value="TPR-like"/>
    <property type="match status" value="2"/>
</dbReference>
<reference evidence="3" key="1">
    <citation type="submission" date="2023-06" db="EMBL/GenBank/DDBJ databases">
        <title>Genome-scale phylogeny and comparative genomics of the fungal order Sordariales.</title>
        <authorList>
            <consortium name="Lawrence Berkeley National Laboratory"/>
            <person name="Hensen N."/>
            <person name="Bonometti L."/>
            <person name="Westerberg I."/>
            <person name="Brannstrom I.O."/>
            <person name="Guillou S."/>
            <person name="Cros-Aarteil S."/>
            <person name="Calhoun S."/>
            <person name="Haridas S."/>
            <person name="Kuo A."/>
            <person name="Mondo S."/>
            <person name="Pangilinan J."/>
            <person name="Riley R."/>
            <person name="LaButti K."/>
            <person name="Andreopoulos B."/>
            <person name="Lipzen A."/>
            <person name="Chen C."/>
            <person name="Yanf M."/>
            <person name="Daum C."/>
            <person name="Ng V."/>
            <person name="Clum A."/>
            <person name="Steindorff A."/>
            <person name="Ohm R."/>
            <person name="Martin F."/>
            <person name="Silar P."/>
            <person name="Natvig D."/>
            <person name="Lalanne C."/>
            <person name="Gautier V."/>
            <person name="Ament-velasquez S.L."/>
            <person name="Kruys A."/>
            <person name="Hutchinson M.I."/>
            <person name="Powell A.J."/>
            <person name="Barry K."/>
            <person name="Miller A.N."/>
            <person name="Grigoriev I.V."/>
            <person name="Debuchy R."/>
            <person name="Gladieux P."/>
            <person name="Thoren M.H."/>
            <person name="Johannesson H."/>
        </authorList>
    </citation>
    <scope>NUCLEOTIDE SEQUENCE</scope>
    <source>
        <strain evidence="3">SMH3187-1</strain>
    </source>
</reference>
<dbReference type="EMBL" id="JAUKUD010000004">
    <property type="protein sequence ID" value="KAK0747138.1"/>
    <property type="molecule type" value="Genomic_DNA"/>
</dbReference>
<dbReference type="GO" id="GO:0043531">
    <property type="term" value="F:ADP binding"/>
    <property type="evidence" value="ECO:0007669"/>
    <property type="project" value="InterPro"/>
</dbReference>
<name>A0AA40EX21_9PEZI</name>
<evidence type="ECO:0000313" key="4">
    <source>
        <dbReference type="Proteomes" id="UP001172155"/>
    </source>
</evidence>
<dbReference type="Pfam" id="PF00931">
    <property type="entry name" value="NB-ARC"/>
    <property type="match status" value="1"/>
</dbReference>
<dbReference type="InterPro" id="IPR019734">
    <property type="entry name" value="TPR_rpt"/>
</dbReference>
<dbReference type="InterPro" id="IPR027417">
    <property type="entry name" value="P-loop_NTPase"/>
</dbReference>
<evidence type="ECO:0000259" key="1">
    <source>
        <dbReference type="Pfam" id="PF00931"/>
    </source>
</evidence>
<dbReference type="InterPro" id="IPR011990">
    <property type="entry name" value="TPR-like_helical_dom_sf"/>
</dbReference>
<organism evidence="3 4">
    <name type="scientific">Schizothecium vesticola</name>
    <dbReference type="NCBI Taxonomy" id="314040"/>
    <lineage>
        <taxon>Eukaryota</taxon>
        <taxon>Fungi</taxon>
        <taxon>Dikarya</taxon>
        <taxon>Ascomycota</taxon>
        <taxon>Pezizomycotina</taxon>
        <taxon>Sordariomycetes</taxon>
        <taxon>Sordariomycetidae</taxon>
        <taxon>Sordariales</taxon>
        <taxon>Schizotheciaceae</taxon>
        <taxon>Schizothecium</taxon>
    </lineage>
</organism>
<evidence type="ECO:0008006" key="5">
    <source>
        <dbReference type="Google" id="ProtNLM"/>
    </source>
</evidence>
<gene>
    <name evidence="3" type="ORF">B0T18DRAFT_413191</name>
</gene>
<dbReference type="AlphaFoldDB" id="A0AA40EX21"/>
<dbReference type="SUPFAM" id="SSF52540">
    <property type="entry name" value="P-loop containing nucleoside triphosphate hydrolases"/>
    <property type="match status" value="1"/>
</dbReference>
<feature type="domain" description="NB-ARC" evidence="1">
    <location>
        <begin position="320"/>
        <end position="413"/>
    </location>
</feature>
<dbReference type="Gene3D" id="3.40.50.300">
    <property type="entry name" value="P-loop containing nucleotide triphosphate hydrolases"/>
    <property type="match status" value="1"/>
</dbReference>
<dbReference type="SMART" id="SM00028">
    <property type="entry name" value="TPR"/>
    <property type="match status" value="7"/>
</dbReference>
<evidence type="ECO:0000259" key="2">
    <source>
        <dbReference type="Pfam" id="PF25000"/>
    </source>
</evidence>
<dbReference type="Gene3D" id="1.25.40.10">
    <property type="entry name" value="Tetratricopeptide repeat domain"/>
    <property type="match status" value="2"/>
</dbReference>
<keyword evidence="4" id="KW-1185">Reference proteome</keyword>
<sequence length="1025" mass="115798">MDPVKVPLRPSRQGTGLVSIAESVSTDCQDEKTEQGLKMLAERWEGAVSKATEKIKVGDASYLRIIRGFRSPEAVVDDLERRKKKAEEEKNSMYSKAMSVALPFITTLNKTAATFIIAMGPKYAPNLAIFWGLAYLTITMSVDSRRKWQSFEQTLDELRSSLTMLNLIIQRVDISESGRSEDREMVATSIYPVFTLLLDFWIESVRWFDSADTDTRRSEAFTQQFEQLRGQLVTSMGILKILADVNRISPSAVQRGELERRDAMFSVRPGLAGHVCDEVDFPFLVVPRARTKAVFYGRNSTLASMDEFFATDASSTSLLSVLLQGTGGVGKTQTALHFVHERIGHYDIVLWIGSETALSLTSSMTDIAKRLSFPGSESPGSDESNLSNFHNWMNKQALQKKRCLLIYDNVETIDDNLKRYIPTTPGHMIITSQNRHAMYPGTKLIPLRPFSEKDGGCLLRKLLQSPKSQLQTQEDTDAATSLARMVEGLPLGIRLLAGLINERGDESTSSFMKEFVEFPRDTMIAAPRAIGYAKDEDRELDGDEHPLDRVWTMSFKSLTPPRLALMGIASFLSPDSIPRFIFGPQSLNECPETLKHLDQVCGKLPRFNRQFHALVGVSLLEQKSDQCFSIHRVIQEAFRYWCDKDQALQHFTAAVHIVHQFFPRQVNGRPMHGSWAECRDLIQHGQILATRFHELRERFPGEIEPPPELLELLKSCGWYLFEMADHPATIALLDTALQTVPEKTRNTEICAHLLNTIACCTFELSDLARCRRELDKALTIREAWAKKKATGAEEELANTLNNYGNLESAEGKYESALSYFSKARMIRLKLGKNVIVPLGVTYMTTGRALFLMGKYEEAIAEYKKAEKIFLDIFGSDAHFMAHLNYAYGNLELAREDMEAAKGFYTEARRILEKDTPFHLLLAACYYKIATLVEREGDRDGALQLLDKGLAIAEFRGGKGDAARIMMKKASILSKGSAEKRMEAESLQIQVQEIVMEHFPNTVYVLEGNDEEEWDAWDAWICPYWR</sequence>
<dbReference type="Pfam" id="PF25000">
    <property type="entry name" value="DUF7779"/>
    <property type="match status" value="1"/>
</dbReference>